<evidence type="ECO:0000256" key="4">
    <source>
        <dbReference type="ARBA" id="ARBA00013795"/>
    </source>
</evidence>
<dbReference type="EC" id="2.4.1.-" evidence="12"/>
<keyword evidence="11 12" id="KW-0472">Membrane</keyword>
<dbReference type="OrthoDB" id="10252502at2759"/>
<feature type="transmembrane region" description="Helical" evidence="12">
    <location>
        <begin position="96"/>
        <end position="119"/>
    </location>
</feature>
<keyword evidence="13" id="KW-0732">Signal</keyword>
<comment type="subcellular location">
    <subcellularLocation>
        <location evidence="1 12">Endoplasmic reticulum membrane</location>
        <topology evidence="1 12">Multi-pass membrane protein</topology>
    </subcellularLocation>
</comment>
<comment type="function">
    <text evidence="12">Mannosyltransferase involved in glycosylphosphatidylinositol-anchor biosynthesis.</text>
</comment>
<comment type="caution">
    <text evidence="12">Lacks conserved residue(s) required for the propagation of feature annotation.</text>
</comment>
<dbReference type="GeneID" id="70237088"/>
<dbReference type="AlphaFoldDB" id="A0A9P8T2D3"/>
<keyword evidence="10 12" id="KW-1133">Transmembrane helix</keyword>
<keyword evidence="7 12" id="KW-0808">Transferase</keyword>
<dbReference type="GO" id="GO:0005789">
    <property type="term" value="C:endoplasmic reticulum membrane"/>
    <property type="evidence" value="ECO:0007669"/>
    <property type="project" value="UniProtKB-SubCell"/>
</dbReference>
<evidence type="ECO:0000256" key="7">
    <source>
        <dbReference type="ARBA" id="ARBA00022679"/>
    </source>
</evidence>
<dbReference type="GO" id="GO:0006506">
    <property type="term" value="P:GPI anchor biosynthetic process"/>
    <property type="evidence" value="ECO:0007669"/>
    <property type="project" value="UniProtKB-KW"/>
</dbReference>
<evidence type="ECO:0000256" key="8">
    <source>
        <dbReference type="ARBA" id="ARBA00022692"/>
    </source>
</evidence>
<feature type="chain" id="PRO_5040250683" description="GPI mannosyltransferase 2" evidence="13">
    <location>
        <begin position="19"/>
        <end position="364"/>
    </location>
</feature>
<feature type="transmembrane region" description="Helical" evidence="12">
    <location>
        <begin position="176"/>
        <end position="202"/>
    </location>
</feature>
<organism evidence="14 15">
    <name type="scientific">Ogataea philodendri</name>
    <dbReference type="NCBI Taxonomy" id="1378263"/>
    <lineage>
        <taxon>Eukaryota</taxon>
        <taxon>Fungi</taxon>
        <taxon>Dikarya</taxon>
        <taxon>Ascomycota</taxon>
        <taxon>Saccharomycotina</taxon>
        <taxon>Pichiomycetes</taxon>
        <taxon>Pichiales</taxon>
        <taxon>Pichiaceae</taxon>
        <taxon>Ogataea</taxon>
    </lineage>
</organism>
<reference evidence="14" key="2">
    <citation type="submission" date="2021-01" db="EMBL/GenBank/DDBJ databases">
        <authorList>
            <person name="Schikora-Tamarit M.A."/>
        </authorList>
    </citation>
    <scope>NUCLEOTIDE SEQUENCE</scope>
    <source>
        <strain evidence="14">CBS6075</strain>
    </source>
</reference>
<evidence type="ECO:0000256" key="2">
    <source>
        <dbReference type="ARBA" id="ARBA00004687"/>
    </source>
</evidence>
<evidence type="ECO:0000256" key="3">
    <source>
        <dbReference type="ARBA" id="ARBA00008698"/>
    </source>
</evidence>
<dbReference type="GO" id="GO:0004376">
    <property type="term" value="F:GPI mannosyltransferase activity"/>
    <property type="evidence" value="ECO:0007669"/>
    <property type="project" value="InterPro"/>
</dbReference>
<evidence type="ECO:0000256" key="13">
    <source>
        <dbReference type="SAM" id="SignalP"/>
    </source>
</evidence>
<reference evidence="14" key="1">
    <citation type="journal article" date="2021" name="Open Biol.">
        <title>Shared evolutionary footprints suggest mitochondrial oxidative damage underlies multiple complex I losses in fungi.</title>
        <authorList>
            <person name="Schikora-Tamarit M.A."/>
            <person name="Marcet-Houben M."/>
            <person name="Nosek J."/>
            <person name="Gabaldon T."/>
        </authorList>
    </citation>
    <scope>NUCLEOTIDE SEQUENCE</scope>
    <source>
        <strain evidence="14">CBS6075</strain>
    </source>
</reference>
<keyword evidence="8 12" id="KW-0812">Transmembrane</keyword>
<keyword evidence="6 12" id="KW-0328">Glycosyltransferase</keyword>
<keyword evidence="9 12" id="KW-0256">Endoplasmic reticulum</keyword>
<comment type="caution">
    <text evidence="14">The sequence shown here is derived from an EMBL/GenBank/DDBJ whole genome shotgun (WGS) entry which is preliminary data.</text>
</comment>
<dbReference type="Proteomes" id="UP000769157">
    <property type="component" value="Unassembled WGS sequence"/>
</dbReference>
<dbReference type="PANTHER" id="PTHR12468:SF2">
    <property type="entry name" value="GPI MANNOSYLTRANSFERASE 2"/>
    <property type="match status" value="1"/>
</dbReference>
<dbReference type="InterPro" id="IPR007315">
    <property type="entry name" value="PIG-V/Gpi18"/>
</dbReference>
<feature type="transmembrane region" description="Helical" evidence="12">
    <location>
        <begin position="300"/>
        <end position="321"/>
    </location>
</feature>
<feature type="transmembrane region" description="Helical" evidence="12">
    <location>
        <begin position="262"/>
        <end position="288"/>
    </location>
</feature>
<gene>
    <name evidence="14" type="ORF">OGAPHI_005124</name>
</gene>
<evidence type="ECO:0000256" key="9">
    <source>
        <dbReference type="ARBA" id="ARBA00022824"/>
    </source>
</evidence>
<keyword evidence="15" id="KW-1185">Reference proteome</keyword>
<accession>A0A9P8T2D3</accession>
<dbReference type="GO" id="GO:0000009">
    <property type="term" value="F:alpha-1,6-mannosyltransferase activity"/>
    <property type="evidence" value="ECO:0007669"/>
    <property type="project" value="InterPro"/>
</dbReference>
<dbReference type="GO" id="GO:0031501">
    <property type="term" value="C:mannosyltransferase complex"/>
    <property type="evidence" value="ECO:0007669"/>
    <property type="project" value="TreeGrafter"/>
</dbReference>
<evidence type="ECO:0000256" key="11">
    <source>
        <dbReference type="ARBA" id="ARBA00023136"/>
    </source>
</evidence>
<evidence type="ECO:0000313" key="14">
    <source>
        <dbReference type="EMBL" id="KAH3663723.1"/>
    </source>
</evidence>
<evidence type="ECO:0000256" key="1">
    <source>
        <dbReference type="ARBA" id="ARBA00004477"/>
    </source>
</evidence>
<dbReference type="RefSeq" id="XP_046060059.1">
    <property type="nucleotide sequence ID" value="XM_046206277.1"/>
</dbReference>
<keyword evidence="5 12" id="KW-0337">GPI-anchor biosynthesis</keyword>
<protein>
    <recommendedName>
        <fullName evidence="4 12">GPI mannosyltransferase 2</fullName>
        <ecNumber evidence="12">2.4.1.-</ecNumber>
    </recommendedName>
</protein>
<name>A0A9P8T2D3_9ASCO</name>
<dbReference type="EMBL" id="JAEUBE010000366">
    <property type="protein sequence ID" value="KAH3663723.1"/>
    <property type="molecule type" value="Genomic_DNA"/>
</dbReference>
<evidence type="ECO:0000256" key="6">
    <source>
        <dbReference type="ARBA" id="ARBA00022676"/>
    </source>
</evidence>
<evidence type="ECO:0000256" key="12">
    <source>
        <dbReference type="RuleBase" id="RU363112"/>
    </source>
</evidence>
<comment type="similarity">
    <text evidence="3 12">Belongs to the PIGV family.</text>
</comment>
<evidence type="ECO:0000256" key="5">
    <source>
        <dbReference type="ARBA" id="ARBA00022502"/>
    </source>
</evidence>
<sequence length="364" mass="41712">MLGLFLLFKLLQLVIVYFAPAPFDTSSLIFFESHQQELAQLPAALQWLVTNVFQKLVVWDAIYFLKLADEGPTFEHEYVFGPLWWRLLAQIPLDNIYYKLIGGLFISNVSHYLSCLVLHKLTKRYFGYKVAVNSALLTIIQPSGIFSTSIYSEPITQLICYTALLLRSYGRRSIRYLLSGVFIAIAFGFRSNCLLYGLVFLYDLVSDVSIYPLLAGLPLFGSLCLSIYIPYQAFCPERGEWCFSTTKSLVSYAQSHYWVNGFLAYFTVGNIPLFIIAAPNLLILATSIYNLRSVKTIRPILLTSLVYLIVQFFFMNVQIINRVITFLPTHIWYVALTENRKIASFWIFWTILQTALFATFLPPA</sequence>
<dbReference type="PANTHER" id="PTHR12468">
    <property type="entry name" value="GPI MANNOSYLTRANSFERASE 2"/>
    <property type="match status" value="1"/>
</dbReference>
<evidence type="ECO:0000313" key="15">
    <source>
        <dbReference type="Proteomes" id="UP000769157"/>
    </source>
</evidence>
<evidence type="ECO:0000256" key="10">
    <source>
        <dbReference type="ARBA" id="ARBA00022989"/>
    </source>
</evidence>
<proteinExistence type="inferred from homology"/>
<feature type="signal peptide" evidence="13">
    <location>
        <begin position="1"/>
        <end position="18"/>
    </location>
</feature>
<feature type="transmembrane region" description="Helical" evidence="12">
    <location>
        <begin position="208"/>
        <end position="229"/>
    </location>
</feature>
<comment type="pathway">
    <text evidence="2 12">Glycolipid biosynthesis; glycosylphosphatidylinositol-anchor biosynthesis.</text>
</comment>
<dbReference type="Pfam" id="PF04188">
    <property type="entry name" value="Mannosyl_trans2"/>
    <property type="match status" value="1"/>
</dbReference>
<feature type="transmembrane region" description="Helical" evidence="12">
    <location>
        <begin position="342"/>
        <end position="361"/>
    </location>
</feature>